<reference evidence="4" key="2">
    <citation type="journal article" date="2023" name="IMA Fungus">
        <title>Comparative genomic study of the Penicillium genus elucidates a diverse pangenome and 15 lateral gene transfer events.</title>
        <authorList>
            <person name="Petersen C."/>
            <person name="Sorensen T."/>
            <person name="Nielsen M.R."/>
            <person name="Sondergaard T.E."/>
            <person name="Sorensen J.L."/>
            <person name="Fitzpatrick D.A."/>
            <person name="Frisvad J.C."/>
            <person name="Nielsen K.L."/>
        </authorList>
    </citation>
    <scope>NUCLEOTIDE SEQUENCE</scope>
    <source>
        <strain evidence="4">IBT 34128</strain>
    </source>
</reference>
<reference evidence="4" key="1">
    <citation type="submission" date="2022-11" db="EMBL/GenBank/DDBJ databases">
        <authorList>
            <person name="Petersen C."/>
        </authorList>
    </citation>
    <scope>NUCLEOTIDE SEQUENCE</scope>
    <source>
        <strain evidence="4">IBT 34128</strain>
    </source>
</reference>
<dbReference type="GO" id="GO:0006633">
    <property type="term" value="P:fatty acid biosynthetic process"/>
    <property type="evidence" value="ECO:0007669"/>
    <property type="project" value="TreeGrafter"/>
</dbReference>
<dbReference type="CDD" id="cd05233">
    <property type="entry name" value="SDR_c"/>
    <property type="match status" value="1"/>
</dbReference>
<dbReference type="GeneID" id="81395220"/>
<protein>
    <submittedName>
        <fullName evidence="4">Short-chain dehydrogenase/reductase SDR</fullName>
    </submittedName>
</protein>
<dbReference type="InterPro" id="IPR002347">
    <property type="entry name" value="SDR_fam"/>
</dbReference>
<keyword evidence="2" id="KW-0521">NADP</keyword>
<dbReference type="Proteomes" id="UP001141434">
    <property type="component" value="Unassembled WGS sequence"/>
</dbReference>
<evidence type="ECO:0000313" key="5">
    <source>
        <dbReference type="Proteomes" id="UP001141434"/>
    </source>
</evidence>
<dbReference type="InterPro" id="IPR036291">
    <property type="entry name" value="NAD(P)-bd_dom_sf"/>
</dbReference>
<dbReference type="PANTHER" id="PTHR42760">
    <property type="entry name" value="SHORT-CHAIN DEHYDROGENASES/REDUCTASES FAMILY MEMBER"/>
    <property type="match status" value="1"/>
</dbReference>
<keyword evidence="3" id="KW-0560">Oxidoreductase</keyword>
<evidence type="ECO:0000313" key="4">
    <source>
        <dbReference type="EMBL" id="KAJ5096114.1"/>
    </source>
</evidence>
<dbReference type="EMBL" id="JAPMSZ010000007">
    <property type="protein sequence ID" value="KAJ5096114.1"/>
    <property type="molecule type" value="Genomic_DNA"/>
</dbReference>
<keyword evidence="5" id="KW-1185">Reference proteome</keyword>
<dbReference type="SUPFAM" id="SSF51735">
    <property type="entry name" value="NAD(P)-binding Rossmann-fold domains"/>
    <property type="match status" value="1"/>
</dbReference>
<evidence type="ECO:0000256" key="1">
    <source>
        <dbReference type="ARBA" id="ARBA00006484"/>
    </source>
</evidence>
<dbReference type="PRINTS" id="PR00080">
    <property type="entry name" value="SDRFAMILY"/>
</dbReference>
<evidence type="ECO:0000256" key="2">
    <source>
        <dbReference type="ARBA" id="ARBA00022857"/>
    </source>
</evidence>
<organism evidence="4 5">
    <name type="scientific">Penicillium alfredii</name>
    <dbReference type="NCBI Taxonomy" id="1506179"/>
    <lineage>
        <taxon>Eukaryota</taxon>
        <taxon>Fungi</taxon>
        <taxon>Dikarya</taxon>
        <taxon>Ascomycota</taxon>
        <taxon>Pezizomycotina</taxon>
        <taxon>Eurotiomycetes</taxon>
        <taxon>Eurotiomycetidae</taxon>
        <taxon>Eurotiales</taxon>
        <taxon>Aspergillaceae</taxon>
        <taxon>Penicillium</taxon>
    </lineage>
</organism>
<dbReference type="AlphaFoldDB" id="A0A9W9F9M6"/>
<proteinExistence type="inferred from homology"/>
<dbReference type="PRINTS" id="PR00081">
    <property type="entry name" value="GDHRDH"/>
</dbReference>
<dbReference type="Pfam" id="PF13561">
    <property type="entry name" value="adh_short_C2"/>
    <property type="match status" value="1"/>
</dbReference>
<sequence>MNSLLSNKVIAITGSSSRIGQAIATACAQHGANLVLHHLGPRTEKAVYTLQDKLSTLPQYAEDNGPVVFSGDLTTEHTAEYLVQEAVSTFGRLDGLINTVAICNFMPAQAVTRSILQQHLDTNFVATYLLAQAATTRLTHQGHGGSIVNVSSITALLGSAHLTHYAPAKAAVLGMTTSFATEFGKYGIRYNCVLPGAVDKNSSRGEEGVRTDERRSAVADTRIPLARLGTPDDVAGAAVFLVSDLSAYMTGQHLVVDGGASVHYHPTD</sequence>
<dbReference type="Gene3D" id="3.40.50.720">
    <property type="entry name" value="NAD(P)-binding Rossmann-like Domain"/>
    <property type="match status" value="1"/>
</dbReference>
<dbReference type="GO" id="GO:0048038">
    <property type="term" value="F:quinone binding"/>
    <property type="evidence" value="ECO:0007669"/>
    <property type="project" value="TreeGrafter"/>
</dbReference>
<dbReference type="FunFam" id="3.40.50.720:FF:000084">
    <property type="entry name" value="Short-chain dehydrogenase reductase"/>
    <property type="match status" value="1"/>
</dbReference>
<dbReference type="GO" id="GO:0016616">
    <property type="term" value="F:oxidoreductase activity, acting on the CH-OH group of donors, NAD or NADP as acceptor"/>
    <property type="evidence" value="ECO:0007669"/>
    <property type="project" value="TreeGrafter"/>
</dbReference>
<name>A0A9W9F9M6_9EURO</name>
<dbReference type="RefSeq" id="XP_056511665.1">
    <property type="nucleotide sequence ID" value="XM_056656052.1"/>
</dbReference>
<comment type="caution">
    <text evidence="4">The sequence shown here is derived from an EMBL/GenBank/DDBJ whole genome shotgun (WGS) entry which is preliminary data.</text>
</comment>
<dbReference type="PANTHER" id="PTHR42760:SF83">
    <property type="entry name" value="(3R)-3-HYDROXYACYL-COA DEHYDROGENASE"/>
    <property type="match status" value="1"/>
</dbReference>
<comment type="similarity">
    <text evidence="1">Belongs to the short-chain dehydrogenases/reductases (SDR) family.</text>
</comment>
<evidence type="ECO:0000256" key="3">
    <source>
        <dbReference type="ARBA" id="ARBA00023002"/>
    </source>
</evidence>
<dbReference type="OrthoDB" id="1669814at2759"/>
<gene>
    <name evidence="4" type="ORF">NUU61_005470</name>
</gene>
<accession>A0A9W9F9M6</accession>